<name>A0A1S0TJL1_LOALO</name>
<gene>
    <name evidence="2" type="ORF">LOAG_14170</name>
</gene>
<keyword evidence="1" id="KW-0812">Transmembrane</keyword>
<feature type="transmembrane region" description="Helical" evidence="1">
    <location>
        <begin position="28"/>
        <end position="48"/>
    </location>
</feature>
<evidence type="ECO:0000313" key="2">
    <source>
        <dbReference type="EMBL" id="EFO14352.1"/>
    </source>
</evidence>
<feature type="non-terminal residue" evidence="2">
    <location>
        <position position="1"/>
    </location>
</feature>
<dbReference type="CTD" id="9951648"/>
<dbReference type="EMBL" id="JH712495">
    <property type="protein sequence ID" value="EFO14352.1"/>
    <property type="molecule type" value="Genomic_DNA"/>
</dbReference>
<dbReference type="AlphaFoldDB" id="A0A1S0TJL1"/>
<dbReference type="RefSeq" id="XP_003149717.1">
    <property type="nucleotide sequence ID" value="XM_003149669.1"/>
</dbReference>
<proteinExistence type="predicted"/>
<protein>
    <submittedName>
        <fullName evidence="2">Uncharacterized protein</fullName>
    </submittedName>
</protein>
<keyword evidence="1" id="KW-1133">Transmembrane helix</keyword>
<reference evidence="2" key="1">
    <citation type="submission" date="2012-04" db="EMBL/GenBank/DDBJ databases">
        <title>The Genome Sequence of Loa loa.</title>
        <authorList>
            <consortium name="The Broad Institute Genome Sequencing Platform"/>
            <consortium name="Broad Institute Genome Sequencing Center for Infectious Disease"/>
            <person name="Nutman T.B."/>
            <person name="Fink D.L."/>
            <person name="Russ C."/>
            <person name="Young S."/>
            <person name="Zeng Q."/>
            <person name="Gargeya S."/>
            <person name="Alvarado L."/>
            <person name="Berlin A."/>
            <person name="Chapman S.B."/>
            <person name="Chen Z."/>
            <person name="Freedman E."/>
            <person name="Gellesch M."/>
            <person name="Goldberg J."/>
            <person name="Griggs A."/>
            <person name="Gujja S."/>
            <person name="Heilman E.R."/>
            <person name="Heiman D."/>
            <person name="Howarth C."/>
            <person name="Mehta T."/>
            <person name="Neiman D."/>
            <person name="Pearson M."/>
            <person name="Roberts A."/>
            <person name="Saif S."/>
            <person name="Shea T."/>
            <person name="Shenoy N."/>
            <person name="Sisk P."/>
            <person name="Stolte C."/>
            <person name="Sykes S."/>
            <person name="White J."/>
            <person name="Yandava C."/>
            <person name="Haas B."/>
            <person name="Henn M.R."/>
            <person name="Nusbaum C."/>
            <person name="Birren B."/>
        </authorList>
    </citation>
    <scope>NUCLEOTIDE SEQUENCE [LARGE SCALE GENOMIC DNA]</scope>
</reference>
<sequence length="49" mass="5935">EEERPERQIILDRCFSTGRLVRRYWASLGLWFPLFVLIDIVIEFVLLIL</sequence>
<dbReference type="InParanoid" id="A0A1S0TJL1"/>
<dbReference type="KEGG" id="loa:LOAG_14170"/>
<dbReference type="GeneID" id="9951648"/>
<keyword evidence="1" id="KW-0472">Membrane</keyword>
<evidence type="ECO:0000256" key="1">
    <source>
        <dbReference type="SAM" id="Phobius"/>
    </source>
</evidence>
<accession>A0A1S0TJL1</accession>
<organism evidence="2">
    <name type="scientific">Loa loa</name>
    <name type="common">Eye worm</name>
    <name type="synonym">Filaria loa</name>
    <dbReference type="NCBI Taxonomy" id="7209"/>
    <lineage>
        <taxon>Eukaryota</taxon>
        <taxon>Metazoa</taxon>
        <taxon>Ecdysozoa</taxon>
        <taxon>Nematoda</taxon>
        <taxon>Chromadorea</taxon>
        <taxon>Rhabditida</taxon>
        <taxon>Spirurina</taxon>
        <taxon>Spiruromorpha</taxon>
        <taxon>Filarioidea</taxon>
        <taxon>Onchocercidae</taxon>
        <taxon>Loa</taxon>
    </lineage>
</organism>